<keyword evidence="2" id="KW-0548">Nucleotidyltransferase</keyword>
<dbReference type="CDD" id="cd01651">
    <property type="entry name" value="RT_G2_intron"/>
    <property type="match status" value="1"/>
</dbReference>
<keyword evidence="3" id="KW-1185">Reference proteome</keyword>
<dbReference type="RefSeq" id="WP_254758444.1">
    <property type="nucleotide sequence ID" value="NZ_JANCLT010000003.1"/>
</dbReference>
<keyword evidence="2" id="KW-0808">Transferase</keyword>
<dbReference type="SUPFAM" id="SSF56672">
    <property type="entry name" value="DNA/RNA polymerases"/>
    <property type="match status" value="1"/>
</dbReference>
<dbReference type="CDD" id="cd00085">
    <property type="entry name" value="HNHc"/>
    <property type="match status" value="1"/>
</dbReference>
<dbReference type="EMBL" id="JANCLT010000003">
    <property type="protein sequence ID" value="MCP8968540.1"/>
    <property type="molecule type" value="Genomic_DNA"/>
</dbReference>
<dbReference type="AlphaFoldDB" id="A0AA41X7Y7"/>
<dbReference type="Proteomes" id="UP001156102">
    <property type="component" value="Unassembled WGS sequence"/>
</dbReference>
<dbReference type="EC" id="2.7.7.49" evidence="2"/>
<comment type="caution">
    <text evidence="2">The sequence shown here is derived from an EMBL/GenBank/DDBJ whole genome shotgun (WGS) entry which is preliminary data.</text>
</comment>
<dbReference type="PANTHER" id="PTHR34047">
    <property type="entry name" value="NUCLEAR INTRON MATURASE 1, MITOCHONDRIAL-RELATED"/>
    <property type="match status" value="1"/>
</dbReference>
<dbReference type="NCBIfam" id="TIGR04416">
    <property type="entry name" value="group_II_RT_mat"/>
    <property type="match status" value="1"/>
</dbReference>
<organism evidence="2 3">
    <name type="scientific">Ectobacillus ponti</name>
    <dbReference type="NCBI Taxonomy" id="2961894"/>
    <lineage>
        <taxon>Bacteria</taxon>
        <taxon>Bacillati</taxon>
        <taxon>Bacillota</taxon>
        <taxon>Bacilli</taxon>
        <taxon>Bacillales</taxon>
        <taxon>Bacillaceae</taxon>
        <taxon>Ectobacillus</taxon>
    </lineage>
</organism>
<dbReference type="InterPro" id="IPR051083">
    <property type="entry name" value="GrpII_Intron_Splice-Mob/Def"/>
</dbReference>
<evidence type="ECO:0000259" key="1">
    <source>
        <dbReference type="PROSITE" id="PS50878"/>
    </source>
</evidence>
<dbReference type="SMART" id="SM00507">
    <property type="entry name" value="HNHc"/>
    <property type="match status" value="1"/>
</dbReference>
<feature type="domain" description="Reverse transcriptase" evidence="1">
    <location>
        <begin position="79"/>
        <end position="332"/>
    </location>
</feature>
<reference evidence="2" key="1">
    <citation type="submission" date="2022-07" db="EMBL/GenBank/DDBJ databases">
        <authorList>
            <person name="Li W.-J."/>
            <person name="Deng Q.-Q."/>
        </authorList>
    </citation>
    <scope>NUCLEOTIDE SEQUENCE</scope>
    <source>
        <strain evidence="2">SYSU M60031</strain>
    </source>
</reference>
<dbReference type="GO" id="GO:0003964">
    <property type="term" value="F:RNA-directed DNA polymerase activity"/>
    <property type="evidence" value="ECO:0007669"/>
    <property type="project" value="UniProtKB-KW"/>
</dbReference>
<keyword evidence="2" id="KW-0695">RNA-directed DNA polymerase</keyword>
<evidence type="ECO:0000313" key="3">
    <source>
        <dbReference type="Proteomes" id="UP001156102"/>
    </source>
</evidence>
<protein>
    <submittedName>
        <fullName evidence="2">Group II intron reverse transcriptase/maturase</fullName>
        <ecNumber evidence="2">2.7.7.49</ecNumber>
    </submittedName>
</protein>
<dbReference type="InterPro" id="IPR030931">
    <property type="entry name" value="Group_II_RT_mat"/>
</dbReference>
<gene>
    <name evidence="2" type="primary">ltrA</name>
    <name evidence="2" type="ORF">NK662_08290</name>
</gene>
<dbReference type="PROSITE" id="PS50878">
    <property type="entry name" value="RT_POL"/>
    <property type="match status" value="1"/>
</dbReference>
<accession>A0AA41X7Y7</accession>
<proteinExistence type="predicted"/>
<name>A0AA41X7Y7_9BACI</name>
<dbReference type="InterPro" id="IPR003615">
    <property type="entry name" value="HNH_nuc"/>
</dbReference>
<dbReference type="Gene3D" id="1.10.30.50">
    <property type="match status" value="1"/>
</dbReference>
<dbReference type="Pfam" id="PF00078">
    <property type="entry name" value="RVT_1"/>
    <property type="match status" value="1"/>
</dbReference>
<sequence>MQATLRHWEYYGLTERFSRLYEDSAKGKRFKNLYELIVSEENILLAYRSIKRNKGSRTAGADSFTIDNYEVIEKQEFVMGIRESLANYKPKAVRRVWIPKLNGDKRPLGIPAMRDRLVQQMFKQVLEPICEAKFYNHSFGFRPLRGAQHAKARCDLLINQSKLYYVVDVDIRSFFDNVNHTRLMKQLWNIGIQDRRVLAIISKMLKAPIKGEGVPSKGVPQGGILSPLLSNIVLNDLDHWVSNQWENFNSNLTYTKPYNKYASLKGTNLKEGWIVRYADDFKIFCRSYKAAEKWFHATREFLYKRLGLEVSGEKSKIINLRRKSSEFLGFTLKAKEKGKPKRGNGKKYVSVSSIRSKKVQHILTDAKQRLRHMQSVPTRFSAYKWNAFVLGLHNYFRYASQVNLDFNDIAHKLSRTMHNRLRAYSKKEYPKNPSDTYKRLYGKYKYKTWKIDGIYLFPLACIKRETPLGFQLAYNPYTESGRKFIHDKMEINISVQVQKLIRSHIPHRSVEYIDNRISRYSMRKGKCEVTQLYLQAEDTHCHHAVPFHLGGTDNFSNLRIVHKDIHILIHARDIMTIDKYSSMFNLDTVQIKRLNNMRTLCGLKEIH</sequence>
<evidence type="ECO:0000313" key="2">
    <source>
        <dbReference type="EMBL" id="MCP8968540.1"/>
    </source>
</evidence>
<dbReference type="PANTHER" id="PTHR34047:SF8">
    <property type="entry name" value="PROTEIN YKFC"/>
    <property type="match status" value="1"/>
</dbReference>
<dbReference type="InterPro" id="IPR043502">
    <property type="entry name" value="DNA/RNA_pol_sf"/>
</dbReference>
<dbReference type="InterPro" id="IPR000477">
    <property type="entry name" value="RT_dom"/>
</dbReference>